<name>A0ACC0TXX1_9AGAM</name>
<evidence type="ECO:0000313" key="1">
    <source>
        <dbReference type="EMBL" id="KAI9451350.1"/>
    </source>
</evidence>
<organism evidence="1 2">
    <name type="scientific">Russula earlei</name>
    <dbReference type="NCBI Taxonomy" id="71964"/>
    <lineage>
        <taxon>Eukaryota</taxon>
        <taxon>Fungi</taxon>
        <taxon>Dikarya</taxon>
        <taxon>Basidiomycota</taxon>
        <taxon>Agaricomycotina</taxon>
        <taxon>Agaricomycetes</taxon>
        <taxon>Russulales</taxon>
        <taxon>Russulaceae</taxon>
        <taxon>Russula</taxon>
    </lineage>
</organism>
<dbReference type="Proteomes" id="UP001207468">
    <property type="component" value="Unassembled WGS sequence"/>
</dbReference>
<protein>
    <submittedName>
        <fullName evidence="1">Uncharacterized protein</fullName>
    </submittedName>
</protein>
<reference evidence="1" key="1">
    <citation type="submission" date="2021-03" db="EMBL/GenBank/DDBJ databases">
        <title>Evolutionary priming and transition to the ectomycorrhizal habit in an iconic lineage of mushroom-forming fungi: is preadaptation a requirement?</title>
        <authorList>
            <consortium name="DOE Joint Genome Institute"/>
            <person name="Looney B.P."/>
            <person name="Miyauchi S."/>
            <person name="Morin E."/>
            <person name="Drula E."/>
            <person name="Courty P.E."/>
            <person name="Chicoki N."/>
            <person name="Fauchery L."/>
            <person name="Kohler A."/>
            <person name="Kuo A."/>
            <person name="LaButti K."/>
            <person name="Pangilinan J."/>
            <person name="Lipzen A."/>
            <person name="Riley R."/>
            <person name="Andreopoulos W."/>
            <person name="He G."/>
            <person name="Johnson J."/>
            <person name="Barry K.W."/>
            <person name="Grigoriev I.V."/>
            <person name="Nagy L."/>
            <person name="Hibbett D."/>
            <person name="Henrissat B."/>
            <person name="Matheny P.B."/>
            <person name="Labbe J."/>
            <person name="Martin A.F."/>
        </authorList>
    </citation>
    <scope>NUCLEOTIDE SEQUENCE</scope>
    <source>
        <strain evidence="1">BPL698</strain>
    </source>
</reference>
<proteinExistence type="predicted"/>
<sequence length="198" mass="21654">MYQPSPPTRPPSYRLASPSSLLSNYRHSFPLILLASRALLSTSSPRVPHSSPRNSDNSSNRSPSTSLASLLNASFVGLGVGAWLLHASTHGTTSSPSSRVSTTSIPCAGSPEKQANDREEFGSRGKSPRVRGVESRTWHFPSSDAFYDKGRHRSLQGRCFRHDEIVGRGDPEYEKIDGRCELTLTGPEHDCHHGCRGR</sequence>
<dbReference type="EMBL" id="JAGFNK010000381">
    <property type="protein sequence ID" value="KAI9451350.1"/>
    <property type="molecule type" value="Genomic_DNA"/>
</dbReference>
<comment type="caution">
    <text evidence="1">The sequence shown here is derived from an EMBL/GenBank/DDBJ whole genome shotgun (WGS) entry which is preliminary data.</text>
</comment>
<gene>
    <name evidence="1" type="ORF">F5148DRAFT_551601</name>
</gene>
<accession>A0ACC0TXX1</accession>
<keyword evidence="2" id="KW-1185">Reference proteome</keyword>
<evidence type="ECO:0000313" key="2">
    <source>
        <dbReference type="Proteomes" id="UP001207468"/>
    </source>
</evidence>